<dbReference type="Gene3D" id="3.90.1010.10">
    <property type="match status" value="1"/>
</dbReference>
<dbReference type="Pfam" id="PF22974">
    <property type="entry name" value="DUF7029"/>
    <property type="match status" value="1"/>
</dbReference>
<keyword evidence="8" id="KW-0496">Mitochondrion</keyword>
<evidence type="ECO:0000256" key="6">
    <source>
        <dbReference type="ARBA" id="ARBA00023014"/>
    </source>
</evidence>
<keyword evidence="4 8" id="KW-0479">Metal-binding</keyword>
<evidence type="ECO:0000259" key="12">
    <source>
        <dbReference type="Pfam" id="PF23865"/>
    </source>
</evidence>
<feature type="region of interest" description="Disordered" evidence="9">
    <location>
        <begin position="148"/>
        <end position="175"/>
    </location>
</feature>
<comment type="similarity">
    <text evidence="2 8">Belongs to the NifU family.</text>
</comment>
<dbReference type="GeneID" id="38117976"/>
<name>A0A3D8REX8_9EURO</name>
<evidence type="ECO:0000256" key="7">
    <source>
        <dbReference type="ARBA" id="ARBA00034078"/>
    </source>
</evidence>
<dbReference type="Proteomes" id="UP000256690">
    <property type="component" value="Unassembled WGS sequence"/>
</dbReference>
<dbReference type="FunFam" id="3.90.1010.10:FF:000005">
    <property type="entry name" value="Iron-sulfur cluster assembly protein"/>
    <property type="match status" value="1"/>
</dbReference>
<dbReference type="GO" id="GO:0051537">
    <property type="term" value="F:2 iron, 2 sulfur cluster binding"/>
    <property type="evidence" value="ECO:0007669"/>
    <property type="project" value="UniProtKB-KW"/>
</dbReference>
<evidence type="ECO:0000313" key="14">
    <source>
        <dbReference type="Proteomes" id="UP000256690"/>
    </source>
</evidence>
<dbReference type="UniPathway" id="UPA00266"/>
<comment type="pathway">
    <text evidence="1">Cofactor biosynthesis; iron-sulfur cluster biosynthesis.</text>
</comment>
<keyword evidence="3 8" id="KW-0001">2Fe-2S</keyword>
<dbReference type="STRING" id="1810919.A0A3D8REX8"/>
<organism evidence="13 14">
    <name type="scientific">Aspergillus mulundensis</name>
    <dbReference type="NCBI Taxonomy" id="1810919"/>
    <lineage>
        <taxon>Eukaryota</taxon>
        <taxon>Fungi</taxon>
        <taxon>Dikarya</taxon>
        <taxon>Ascomycota</taxon>
        <taxon>Pezizomycotina</taxon>
        <taxon>Eurotiomycetes</taxon>
        <taxon>Eurotiomycetidae</taxon>
        <taxon>Eurotiales</taxon>
        <taxon>Aspergillaceae</taxon>
        <taxon>Aspergillus</taxon>
        <taxon>Aspergillus subgen. Nidulantes</taxon>
    </lineage>
</organism>
<dbReference type="InterPro" id="IPR002871">
    <property type="entry name" value="NIF_FeS_clus_asmbl_NifU_N"/>
</dbReference>
<evidence type="ECO:0000256" key="9">
    <source>
        <dbReference type="SAM" id="MobiDB-lite"/>
    </source>
</evidence>
<reference evidence="13 14" key="1">
    <citation type="journal article" date="2018" name="IMA Fungus">
        <title>IMA Genome-F 9: Draft genome sequence of Annulohypoxylon stygium, Aspergillus mulundensis, Berkeleyomyces basicola (syn. Thielaviopsis basicola), Ceratocystis smalleyi, two Cercospora beticola strains, Coleophoma cylindrospora, Fusarium fracticaudum, Phialophora cf. hyalina, and Morchella septimelata.</title>
        <authorList>
            <person name="Wingfield B.D."/>
            <person name="Bills G.F."/>
            <person name="Dong Y."/>
            <person name="Huang W."/>
            <person name="Nel W.J."/>
            <person name="Swalarsk-Parry B.S."/>
            <person name="Vaghefi N."/>
            <person name="Wilken P.M."/>
            <person name="An Z."/>
            <person name="de Beer Z.W."/>
            <person name="De Vos L."/>
            <person name="Chen L."/>
            <person name="Duong T.A."/>
            <person name="Gao Y."/>
            <person name="Hammerbacher A."/>
            <person name="Kikkert J.R."/>
            <person name="Li Y."/>
            <person name="Li H."/>
            <person name="Li K."/>
            <person name="Li Q."/>
            <person name="Liu X."/>
            <person name="Ma X."/>
            <person name="Naidoo K."/>
            <person name="Pethybridge S.J."/>
            <person name="Sun J."/>
            <person name="Steenkamp E.T."/>
            <person name="van der Nest M.A."/>
            <person name="van Wyk S."/>
            <person name="Wingfield M.J."/>
            <person name="Xiong C."/>
            <person name="Yue Q."/>
            <person name="Zhang X."/>
        </authorList>
    </citation>
    <scope>NUCLEOTIDE SEQUENCE [LARGE SCALE GENOMIC DNA]</scope>
    <source>
        <strain evidence="13 14">DSM 5745</strain>
    </source>
</reference>
<dbReference type="CDD" id="cd06664">
    <property type="entry name" value="IscU_like"/>
    <property type="match status" value="1"/>
</dbReference>
<keyword evidence="8" id="KW-0809">Transit peptide</keyword>
<evidence type="ECO:0000256" key="1">
    <source>
        <dbReference type="ARBA" id="ARBA00005151"/>
    </source>
</evidence>
<evidence type="ECO:0000259" key="11">
    <source>
        <dbReference type="Pfam" id="PF22974"/>
    </source>
</evidence>
<evidence type="ECO:0000256" key="5">
    <source>
        <dbReference type="ARBA" id="ARBA00023004"/>
    </source>
</evidence>
<gene>
    <name evidence="13" type="ORF">DSM5745_07606</name>
</gene>
<dbReference type="InterPro" id="IPR011339">
    <property type="entry name" value="ISCU"/>
</dbReference>
<protein>
    <recommendedName>
        <fullName evidence="8">Iron-sulfur cluster assembly protein</fullName>
    </recommendedName>
</protein>
<dbReference type="OrthoDB" id="5382170at2759"/>
<keyword evidence="5 8" id="KW-0408">Iron</keyword>
<keyword evidence="6 8" id="KW-0411">Iron-sulfur</keyword>
<dbReference type="InterPro" id="IPR054293">
    <property type="entry name" value="DUF7029"/>
</dbReference>
<evidence type="ECO:0000256" key="8">
    <source>
        <dbReference type="RuleBase" id="RU362089"/>
    </source>
</evidence>
<dbReference type="EMBL" id="PVWQ01000009">
    <property type="protein sequence ID" value="RDW72434.1"/>
    <property type="molecule type" value="Genomic_DNA"/>
</dbReference>
<dbReference type="InterPro" id="IPR055647">
    <property type="entry name" value="DUF7223"/>
</dbReference>
<dbReference type="GO" id="GO:0005506">
    <property type="term" value="F:iron ion binding"/>
    <property type="evidence" value="ECO:0007669"/>
    <property type="project" value="UniProtKB-UniRule"/>
</dbReference>
<proteinExistence type="inferred from homology"/>
<accession>A0A3D8REX8</accession>
<feature type="domain" description="DUF7029" evidence="11">
    <location>
        <begin position="41"/>
        <end position="137"/>
    </location>
</feature>
<keyword evidence="14" id="KW-1185">Reference proteome</keyword>
<sequence>MSSKLNARAENNVITLDRNSSFDYVADDNEGELVFSTTLHVESEWPILRLEDLDTGLDSVSCTASEIQLQFISIAAEENFRSGVEETPEFVIVTSHEGCDLEGERSAHRVTSISANPEGNTITLKSVPIDWHVAFSATKVSFSHMHSSEIQKRNPTPVKRQNVPSPTPSFPVAPSEVDGLNSTARKTFNVTHPGLQIYPVDNALASEVMPQLPVVVRCKTCTLQGDIQLSKGQFTAGEKDEDDSEFDFELDEAIEFFTNSSIELLVKQMFSQIELELELASEGPLIELSTALPAIGLTPFQIAGVITFGPMIVPEIIITADLEGDVGFSYGFNVTVPDNSRVLIRIPNFNESEITGFEDTTFETLPFETTTEVTSMALSITFQPQILLGINTGIGSRKVNIDGGIGAFVSLPTLSLNVSRATGVNENCEAVTVTDDAIGNATLLIPSVELDVGAIARYDVEIVSWTDSREVATVLTSTARKLPTACVGFEPEIKATSKAGDSAGDATAGGGSDDGGNGAANLGGNEITLVCALVFSTVAVGFCGWAPSVLASPDATLSPLPWSGPIMRKIRSFPDLGYALKANCLKLIDHYSNPRNVGSLNRKSIDVGTGLVGAPACGDVIRLDIQVDEATGKITETRFKTFGCGSAIASSSYLTTLLKGKTLEEASKISNTQIASELCLPPVKLHCSLLAEDAVTAAIKNYRSKRVTPATDLSGTAKEIPKEAMSA</sequence>
<dbReference type="RefSeq" id="XP_026601654.1">
    <property type="nucleotide sequence ID" value="XM_026749622.1"/>
</dbReference>
<dbReference type="Pfam" id="PF01592">
    <property type="entry name" value="NifU_N"/>
    <property type="match status" value="1"/>
</dbReference>
<evidence type="ECO:0000256" key="3">
    <source>
        <dbReference type="ARBA" id="ARBA00022714"/>
    </source>
</evidence>
<comment type="cofactor">
    <cofactor evidence="7 8">
        <name>[2Fe-2S] cluster</name>
        <dbReference type="ChEBI" id="CHEBI:190135"/>
    </cofactor>
</comment>
<evidence type="ECO:0000259" key="10">
    <source>
        <dbReference type="Pfam" id="PF01592"/>
    </source>
</evidence>
<evidence type="ECO:0000256" key="2">
    <source>
        <dbReference type="ARBA" id="ARBA00006420"/>
    </source>
</evidence>
<comment type="caution">
    <text evidence="13">The sequence shown here is derived from an EMBL/GenBank/DDBJ whole genome shotgun (WGS) entry which is preliminary data.</text>
</comment>
<feature type="domain" description="DUF7223" evidence="12">
    <location>
        <begin position="258"/>
        <end position="429"/>
    </location>
</feature>
<dbReference type="AlphaFoldDB" id="A0A3D8REX8"/>
<dbReference type="Pfam" id="PF23865">
    <property type="entry name" value="DUF7223"/>
    <property type="match status" value="1"/>
</dbReference>
<dbReference type="GO" id="GO:0005759">
    <property type="term" value="C:mitochondrial matrix"/>
    <property type="evidence" value="ECO:0007669"/>
    <property type="project" value="UniProtKB-SubCell"/>
</dbReference>
<dbReference type="GO" id="GO:0016226">
    <property type="term" value="P:iron-sulfur cluster assembly"/>
    <property type="evidence" value="ECO:0007669"/>
    <property type="project" value="UniProtKB-UniRule"/>
</dbReference>
<comment type="function">
    <text evidence="8">Scaffold protein for the de novo synthesis of iron-sulfur (Fe-S) clusters within mitochondria, which is required for maturation of both mitochondrial and cytoplasmic [2Fe-2S] and [4Fe-4S] proteins.</text>
</comment>
<evidence type="ECO:0000256" key="4">
    <source>
        <dbReference type="ARBA" id="ARBA00022723"/>
    </source>
</evidence>
<dbReference type="PANTHER" id="PTHR10093">
    <property type="entry name" value="IRON-SULFUR CLUSTER ASSEMBLY ENZYME NIFU HOMOLOG"/>
    <property type="match status" value="1"/>
</dbReference>
<feature type="domain" description="NIF system FeS cluster assembly NifU N-terminal" evidence="10">
    <location>
        <begin position="586"/>
        <end position="707"/>
    </location>
</feature>
<dbReference type="NCBIfam" id="TIGR01999">
    <property type="entry name" value="iscU"/>
    <property type="match status" value="1"/>
</dbReference>
<dbReference type="SUPFAM" id="SSF82649">
    <property type="entry name" value="SufE/NifU"/>
    <property type="match status" value="1"/>
</dbReference>
<evidence type="ECO:0000313" key="13">
    <source>
        <dbReference type="EMBL" id="RDW72434.1"/>
    </source>
</evidence>
<comment type="subcellular location">
    <subcellularLocation>
        <location evidence="8">Mitochondrion matrix</location>
    </subcellularLocation>
</comment>